<dbReference type="PANTHER" id="PTHR43766:SF1">
    <property type="entry name" value="TRYPTOPHAN--TRNA LIGASE, MITOCHONDRIAL"/>
    <property type="match status" value="1"/>
</dbReference>
<evidence type="ECO:0000256" key="9">
    <source>
        <dbReference type="ARBA" id="ARBA00030268"/>
    </source>
</evidence>
<dbReference type="OMA" id="GWGQFKP"/>
<comment type="similarity">
    <text evidence="2 14">Belongs to the class-I aminoacyl-tRNA synthetase family.</text>
</comment>
<dbReference type="PANTHER" id="PTHR43766">
    <property type="entry name" value="TRYPTOPHAN--TRNA LIGASE, MITOCHONDRIAL"/>
    <property type="match status" value="1"/>
</dbReference>
<evidence type="ECO:0000313" key="16">
    <source>
        <dbReference type="Ensembl" id="ENSSMAP00000013436.1"/>
    </source>
</evidence>
<evidence type="ECO:0000256" key="7">
    <source>
        <dbReference type="ARBA" id="ARBA00022917"/>
    </source>
</evidence>
<reference evidence="16" key="3">
    <citation type="submission" date="2023-05" db="EMBL/GenBank/DDBJ databases">
        <title>High-quality long-read genome of Scophthalmus maximus.</title>
        <authorList>
            <person name="Lien S."/>
            <person name="Martinez P."/>
        </authorList>
    </citation>
    <scope>NUCLEOTIDE SEQUENCE [LARGE SCALE GENOMIC DNA]</scope>
</reference>
<dbReference type="EC" id="6.1.1.2" evidence="3"/>
<keyword evidence="17" id="KW-1185">Reference proteome</keyword>
<organism evidence="15 17">
    <name type="scientific">Scophthalmus maximus</name>
    <name type="common">Turbot</name>
    <name type="synonym">Psetta maxima</name>
    <dbReference type="NCBI Taxonomy" id="52904"/>
    <lineage>
        <taxon>Eukaryota</taxon>
        <taxon>Metazoa</taxon>
        <taxon>Chordata</taxon>
        <taxon>Craniata</taxon>
        <taxon>Vertebrata</taxon>
        <taxon>Euteleostomi</taxon>
        <taxon>Actinopterygii</taxon>
        <taxon>Neopterygii</taxon>
        <taxon>Teleostei</taxon>
        <taxon>Neoteleostei</taxon>
        <taxon>Acanthomorphata</taxon>
        <taxon>Carangaria</taxon>
        <taxon>Pleuronectiformes</taxon>
        <taxon>Pleuronectoidei</taxon>
        <taxon>Scophthalmidae</taxon>
        <taxon>Scophthalmus</taxon>
    </lineage>
</organism>
<reference evidence="15 17" key="1">
    <citation type="submission" date="2017-12" db="EMBL/GenBank/DDBJ databases">
        <title>Integrating genomic resources of turbot (Scophthalmus maximus) in depth evaluation of genetic and physical mapping variation across individuals.</title>
        <authorList>
            <person name="Martinez P."/>
        </authorList>
    </citation>
    <scope>NUCLEOTIDE SEQUENCE [LARGE SCALE GENOMIC DNA]</scope>
</reference>
<evidence type="ECO:0000256" key="12">
    <source>
        <dbReference type="ARBA" id="ARBA00069760"/>
    </source>
</evidence>
<dbReference type="GO" id="GO:0070183">
    <property type="term" value="P:mitochondrial tryptophanyl-tRNA aminoacylation"/>
    <property type="evidence" value="ECO:0007669"/>
    <property type="project" value="TreeGrafter"/>
</dbReference>
<dbReference type="Pfam" id="PF00579">
    <property type="entry name" value="tRNA-synt_1b"/>
    <property type="match status" value="1"/>
</dbReference>
<dbReference type="Gene3D" id="1.10.240.10">
    <property type="entry name" value="Tyrosyl-Transfer RNA Synthetase"/>
    <property type="match status" value="1"/>
</dbReference>
<protein>
    <recommendedName>
        <fullName evidence="12">Tryptophan--tRNA ligase, mitochondrial</fullName>
        <ecNumber evidence="3">6.1.1.2</ecNumber>
    </recommendedName>
    <alternativeName>
        <fullName evidence="13">(Mt)TrpRS</fullName>
    </alternativeName>
    <alternativeName>
        <fullName evidence="9">Tryptophanyl-tRNA synthetase</fullName>
    </alternativeName>
</protein>
<evidence type="ECO:0000256" key="3">
    <source>
        <dbReference type="ARBA" id="ARBA00013161"/>
    </source>
</evidence>
<evidence type="ECO:0000256" key="4">
    <source>
        <dbReference type="ARBA" id="ARBA00022598"/>
    </source>
</evidence>
<evidence type="ECO:0000256" key="10">
    <source>
        <dbReference type="ARBA" id="ARBA00049929"/>
    </source>
</evidence>
<keyword evidence="6 14" id="KW-0067">ATP-binding</keyword>
<dbReference type="SUPFAM" id="SSF52374">
    <property type="entry name" value="Nucleotidylyl transferase"/>
    <property type="match status" value="1"/>
</dbReference>
<dbReference type="CDD" id="cd00806">
    <property type="entry name" value="TrpRS_core"/>
    <property type="match status" value="1"/>
</dbReference>
<dbReference type="InterPro" id="IPR001412">
    <property type="entry name" value="aa-tRNA-synth_I_CS"/>
</dbReference>
<evidence type="ECO:0000256" key="14">
    <source>
        <dbReference type="RuleBase" id="RU363036"/>
    </source>
</evidence>
<dbReference type="Ensembl" id="ENSSMAT00000013611.2">
    <property type="protein sequence ID" value="ENSSMAP00000013436.1"/>
    <property type="gene ID" value="ENSSMAG00000008263.2"/>
</dbReference>
<evidence type="ECO:0000256" key="8">
    <source>
        <dbReference type="ARBA" id="ARBA00023146"/>
    </source>
</evidence>
<dbReference type="NCBIfam" id="TIGR00233">
    <property type="entry name" value="trpS"/>
    <property type="match status" value="1"/>
</dbReference>
<evidence type="ECO:0000313" key="17">
    <source>
        <dbReference type="Proteomes" id="UP000246464"/>
    </source>
</evidence>
<dbReference type="GeneTree" id="ENSGT00940000153724"/>
<dbReference type="PRINTS" id="PR01039">
    <property type="entry name" value="TRNASYNTHTRP"/>
</dbReference>
<dbReference type="InterPro" id="IPR002305">
    <property type="entry name" value="aa-tRNA-synth_Ic"/>
</dbReference>
<dbReference type="GO" id="GO:0005759">
    <property type="term" value="C:mitochondrial matrix"/>
    <property type="evidence" value="ECO:0007669"/>
    <property type="project" value="UniProtKB-SubCell"/>
</dbReference>
<dbReference type="AlphaFoldDB" id="A0A2U9CCY5"/>
<evidence type="ECO:0000256" key="6">
    <source>
        <dbReference type="ARBA" id="ARBA00022840"/>
    </source>
</evidence>
<comment type="function">
    <text evidence="11">Catalyzes the attachment of tryptophan to tRNA(Trp) in a two-step reaction: tryptophan is first activated by ATP to form Trp-AMP and then transferred to the acceptor end of tRNA(Trp).</text>
</comment>
<evidence type="ECO:0000256" key="1">
    <source>
        <dbReference type="ARBA" id="ARBA00004305"/>
    </source>
</evidence>
<comment type="subcellular location">
    <subcellularLocation>
        <location evidence="1">Mitochondrion matrix</location>
    </subcellularLocation>
</comment>
<dbReference type="Proteomes" id="UP000246464">
    <property type="component" value="Chromosome 14"/>
</dbReference>
<keyword evidence="4 14" id="KW-0436">Ligase</keyword>
<dbReference type="InterPro" id="IPR014729">
    <property type="entry name" value="Rossmann-like_a/b/a_fold"/>
</dbReference>
<proteinExistence type="inferred from homology"/>
<evidence type="ECO:0000256" key="11">
    <source>
        <dbReference type="ARBA" id="ARBA00059972"/>
    </source>
</evidence>
<dbReference type="Gene3D" id="3.40.50.620">
    <property type="entry name" value="HUPs"/>
    <property type="match status" value="1"/>
</dbReference>
<dbReference type="GO" id="GO:0005524">
    <property type="term" value="F:ATP binding"/>
    <property type="evidence" value="ECO:0007669"/>
    <property type="project" value="UniProtKB-KW"/>
</dbReference>
<accession>A0A2U9CCY5</accession>
<evidence type="ECO:0000313" key="15">
    <source>
        <dbReference type="EMBL" id="AWP13549.1"/>
    </source>
</evidence>
<gene>
    <name evidence="16" type="primary">WARS2</name>
    <name evidence="15" type="ORF">SMAX5B_001144</name>
</gene>
<dbReference type="KEGG" id="smau:118282956"/>
<reference evidence="16" key="4">
    <citation type="submission" date="2025-05" db="UniProtKB">
        <authorList>
            <consortium name="Ensembl"/>
        </authorList>
    </citation>
    <scope>IDENTIFICATION</scope>
</reference>
<comment type="catalytic activity">
    <reaction evidence="10">
        <text>tRNA(Trp) + L-tryptophan + ATP = L-tryptophyl-tRNA(Trp) + AMP + diphosphate + H(+)</text>
        <dbReference type="Rhea" id="RHEA:24080"/>
        <dbReference type="Rhea" id="RHEA-COMP:9671"/>
        <dbReference type="Rhea" id="RHEA-COMP:9705"/>
        <dbReference type="ChEBI" id="CHEBI:15378"/>
        <dbReference type="ChEBI" id="CHEBI:30616"/>
        <dbReference type="ChEBI" id="CHEBI:33019"/>
        <dbReference type="ChEBI" id="CHEBI:57912"/>
        <dbReference type="ChEBI" id="CHEBI:78442"/>
        <dbReference type="ChEBI" id="CHEBI:78535"/>
        <dbReference type="ChEBI" id="CHEBI:456215"/>
        <dbReference type="EC" id="6.1.1.2"/>
    </reaction>
</comment>
<dbReference type="InterPro" id="IPR050203">
    <property type="entry name" value="Trp-tRNA_synthetase"/>
</dbReference>
<reference evidence="16" key="2">
    <citation type="submission" date="2020-05" db="EMBL/GenBank/DDBJ databases">
        <authorList>
            <person name="Moser M."/>
        </authorList>
    </citation>
    <scope>NUCLEOTIDE SEQUENCE [LARGE SCALE GENOMIC DNA]</scope>
</reference>
<dbReference type="RefSeq" id="XP_035460428.1">
    <property type="nucleotide sequence ID" value="XM_035604535.2"/>
</dbReference>
<dbReference type="InterPro" id="IPR024109">
    <property type="entry name" value="Trp-tRNA-ligase_bac-type"/>
</dbReference>
<dbReference type="InterPro" id="IPR002306">
    <property type="entry name" value="Trp-tRNA-ligase"/>
</dbReference>
<dbReference type="CTD" id="10352"/>
<evidence type="ECO:0000256" key="2">
    <source>
        <dbReference type="ARBA" id="ARBA00005594"/>
    </source>
</evidence>
<dbReference type="GeneID" id="118282956"/>
<dbReference type="Bgee" id="ENSSMAG00000008263">
    <property type="expression patterns" value="Expressed in spleen and 6 other cell types or tissues"/>
</dbReference>
<keyword evidence="5 14" id="KW-0547">Nucleotide-binding</keyword>
<name>A0A2U9CCY5_SCOMX</name>
<evidence type="ECO:0000256" key="13">
    <source>
        <dbReference type="ARBA" id="ARBA00080951"/>
    </source>
</evidence>
<sequence>MALPVRNNSRQVFRFIRTINPPRRFVCAAALSPEHQEPPGGGRVFSGIQPTGVPHLGNYLGALENWVSLQHRYPSVLYSIVDLHSITQPQDPARLRSNILDMAASLLACGIDPERAILFQQSKVSEHAELSWILGCLTSMPRLRHLPQWKMKSKQRSEGSVGLYTYPVLQAADILLYKSTHVPVGEDQVQHLELAQDLARIFNNNYGDLFPEPRALLSSTRKVKSLRDPSAKMSKSDPQAMATITITDSPDDVALKLRRAVTDFTSEVTFDPETRPGVSNLVTIHAAVASISAEEAVTQARGLDTGAYKKLVTDAVVQRLTPIREEIERLRSDPAHLEAVLARGNRRARELAAPVLGEVRQRVGFC</sequence>
<dbReference type="GO" id="GO:0004830">
    <property type="term" value="F:tryptophan-tRNA ligase activity"/>
    <property type="evidence" value="ECO:0007669"/>
    <property type="project" value="UniProtKB-EC"/>
</dbReference>
<dbReference type="OrthoDB" id="15808at2759"/>
<dbReference type="Proteomes" id="UP000694558">
    <property type="component" value="Chromosome 14"/>
</dbReference>
<dbReference type="HAMAP" id="MF_00140_B">
    <property type="entry name" value="Trp_tRNA_synth_B"/>
    <property type="match status" value="1"/>
</dbReference>
<keyword evidence="8 14" id="KW-0030">Aminoacyl-tRNA synthetase</keyword>
<evidence type="ECO:0000256" key="5">
    <source>
        <dbReference type="ARBA" id="ARBA00022741"/>
    </source>
</evidence>
<dbReference type="STRING" id="52904.ENSSMAP00000013436"/>
<dbReference type="FunFam" id="1.10.240.10:FF:000002">
    <property type="entry name" value="Tryptophan--tRNA ligase"/>
    <property type="match status" value="1"/>
</dbReference>
<dbReference type="EMBL" id="CP026256">
    <property type="protein sequence ID" value="AWP13549.1"/>
    <property type="molecule type" value="Genomic_DNA"/>
</dbReference>
<dbReference type="PROSITE" id="PS00178">
    <property type="entry name" value="AA_TRNA_LIGASE_I"/>
    <property type="match status" value="1"/>
</dbReference>
<dbReference type="FunFam" id="3.40.50.620:FF:000082">
    <property type="entry name" value="MSW1p Mitochondrial tryptophanyl-tRNA synthetase"/>
    <property type="match status" value="1"/>
</dbReference>
<keyword evidence="7 14" id="KW-0648">Protein biosynthesis</keyword>